<comment type="similarity">
    <text evidence="1">Belongs to the RICTOR family.</text>
</comment>
<dbReference type="InterPro" id="IPR028267">
    <property type="entry name" value="Pianissimo_N"/>
</dbReference>
<dbReference type="EMBL" id="MPUH01000667">
    <property type="protein sequence ID" value="OMJ75816.1"/>
    <property type="molecule type" value="Genomic_DNA"/>
</dbReference>
<dbReference type="InterPro" id="IPR028268">
    <property type="entry name" value="Pianissimo_fam"/>
</dbReference>
<dbReference type="InterPro" id="IPR029453">
    <property type="entry name" value="Rictor_IV"/>
</dbReference>
<reference evidence="5 6" key="1">
    <citation type="submission" date="2016-11" db="EMBL/GenBank/DDBJ databases">
        <title>The macronuclear genome of Stentor coeruleus: a giant cell with tiny introns.</title>
        <authorList>
            <person name="Slabodnick M."/>
            <person name="Ruby J.G."/>
            <person name="Reiff S.B."/>
            <person name="Swart E.C."/>
            <person name="Gosai S."/>
            <person name="Prabakaran S."/>
            <person name="Witkowska E."/>
            <person name="Larue G.E."/>
            <person name="Fisher S."/>
            <person name="Freeman R.M."/>
            <person name="Gunawardena J."/>
            <person name="Chu W."/>
            <person name="Stover N.A."/>
            <person name="Gregory B.D."/>
            <person name="Nowacki M."/>
            <person name="Derisi J."/>
            <person name="Roy S.W."/>
            <person name="Marshall W.F."/>
            <person name="Sood P."/>
        </authorList>
    </citation>
    <scope>NUCLEOTIDE SEQUENCE [LARGE SCALE GENOMIC DNA]</scope>
    <source>
        <strain evidence="5">WM001</strain>
    </source>
</reference>
<dbReference type="OrthoDB" id="14744at2759"/>
<accession>A0A1R2BGA8</accession>
<proteinExistence type="inferred from homology"/>
<dbReference type="SMART" id="SM01310">
    <property type="entry name" value="RICTOR_V"/>
    <property type="match status" value="1"/>
</dbReference>
<dbReference type="SMART" id="SM01303">
    <property type="entry name" value="RasGEF_N_2"/>
    <property type="match status" value="1"/>
</dbReference>
<evidence type="ECO:0000313" key="5">
    <source>
        <dbReference type="EMBL" id="OMJ75816.1"/>
    </source>
</evidence>
<dbReference type="InterPro" id="IPR016024">
    <property type="entry name" value="ARM-type_fold"/>
</dbReference>
<dbReference type="AlphaFoldDB" id="A0A1R2BGA8"/>
<protein>
    <recommendedName>
        <fullName evidence="7">Rapamycin-insensitive companion of mTOR domain-containing protein</fullName>
    </recommendedName>
</protein>
<dbReference type="SMART" id="SM01308">
    <property type="entry name" value="RICTOR_N"/>
    <property type="match status" value="1"/>
</dbReference>
<evidence type="ECO:0008006" key="7">
    <source>
        <dbReference type="Google" id="ProtNLM"/>
    </source>
</evidence>
<dbReference type="GO" id="GO:0031932">
    <property type="term" value="C:TORC2 complex"/>
    <property type="evidence" value="ECO:0007669"/>
    <property type="project" value="InterPro"/>
</dbReference>
<feature type="domain" description="Rapamycin-insensitive companion of mTOR" evidence="4">
    <location>
        <begin position="956"/>
        <end position="1028"/>
    </location>
</feature>
<dbReference type="SUPFAM" id="SSF48371">
    <property type="entry name" value="ARM repeat"/>
    <property type="match status" value="2"/>
</dbReference>
<evidence type="ECO:0000259" key="4">
    <source>
        <dbReference type="SMART" id="SM01310"/>
    </source>
</evidence>
<sequence>MDAKIIEALSEIDASLKEEEKNPKTLLYIFARIKIVIDSGSNQKLIHKNKNLMKLIRYFLCDKDREVRVASLRTLRYISTSDYALKYIRRRNILHFVVRSFETEGRSNERVEACKFIKNWLELSPTTFPMAFMAALVSLAEAENDDELKDFAVEAVRLLSVSNTALVAWCGGFRVLINSIFNLKADEGIVNNTILTLLYLLNNKETRQYLKKEKELARILAIFTDTEMDIRESELEGLISLGKRVIIMMSRSWVGLIFLASGGLRQIIENICLPIKPKIKEAILEIIEEMITIPVETMQTSKSLLKNYLAMLLKALIHCNLYRSLTHLAIEKSDPMAQRARKLLKVVTSITSDLLPDAPQFSLMLDTHKSVIAAELVAEIDSCTRLKDNFSHLGIIYRSCEMLSKEPFSFIESQNTVISGIYKNYALGMIDDNEFNNLIKKSHVLKETKKWKWEIIYQIMAGPIDTPPRFYQALKTRFLKCLLSYYMPSRGLFSVLEWHPNNFIKAQVGTLLLGLLLSQTEGVILLTTTINEGFFVMRKCFIAEIADGIDDEISVKEQGKTISNRLFSPDKMKVTMVREYFKWVGLMTNYRTGIALLNSSNLDSKLMKLSTVEHLSTVVIPYLNYRESISQDFLIYSLQSDDILVRKHAMEHLRLLFRAGAYDITWAVREIVNQLYSPDHRIVSCALSVIEELCTDISNLRVFIETGPQTLTRLGEEGAKCLISFLSSSSGISYLSQLDFIQKEMEKWKAKGNFDYVKKIEHQSEIALTSQKKVYALDVHTPFANSYNDRLEPLWLRKLPFTIIVYISGSQKTYSLNTWVEISDDVYIVGQVPEVEVHENDCISVCMQLGIYNIDSRGQETSDCNWIKCQPQDRDLDVSNIIEKFGVSFKFTTIKKTKFLTEVSYRVQVLPKATASIKFPKHLYGELVQTKLGLKKLQESKHANELVEYLKTDAQIIQKRVALWGLGHIGSSERGVHYLNALGAIGIIVDIAEKSSTLSLRGTAFQSLCLVASTNAGRKELLKYGWICSQSKIALPAQSEKIFWLETDDDFKTFKEKCEEHDRVLDTFILTNEEQEILSHIIGLGNVVRRSEAETYLKAKRMSSPHAFVSVPLFHAVMSYITVFSFKLSTRKIVHKLFEKMYSVQKKIDEIDSYKHIY</sequence>
<organism evidence="5 6">
    <name type="scientific">Stentor coeruleus</name>
    <dbReference type="NCBI Taxonomy" id="5963"/>
    <lineage>
        <taxon>Eukaryota</taxon>
        <taxon>Sar</taxon>
        <taxon>Alveolata</taxon>
        <taxon>Ciliophora</taxon>
        <taxon>Postciliodesmatophora</taxon>
        <taxon>Heterotrichea</taxon>
        <taxon>Heterotrichida</taxon>
        <taxon>Stentoridae</taxon>
        <taxon>Stentor</taxon>
    </lineage>
</organism>
<gene>
    <name evidence="5" type="ORF">SteCoe_24954</name>
</gene>
<evidence type="ECO:0000259" key="2">
    <source>
        <dbReference type="SMART" id="SM01307"/>
    </source>
</evidence>
<dbReference type="PANTHER" id="PTHR13298">
    <property type="entry name" value="CYTOSOLIC REGULATOR PIANISSIMO"/>
    <property type="match status" value="1"/>
</dbReference>
<dbReference type="InterPro" id="IPR011989">
    <property type="entry name" value="ARM-like"/>
</dbReference>
<dbReference type="GO" id="GO:0038203">
    <property type="term" value="P:TORC2 signaling"/>
    <property type="evidence" value="ECO:0007669"/>
    <property type="project" value="TreeGrafter"/>
</dbReference>
<dbReference type="Pfam" id="PF14664">
    <property type="entry name" value="RICTOR_N"/>
    <property type="match status" value="1"/>
</dbReference>
<dbReference type="Proteomes" id="UP000187209">
    <property type="component" value="Unassembled WGS sequence"/>
</dbReference>
<evidence type="ECO:0000313" key="6">
    <source>
        <dbReference type="Proteomes" id="UP000187209"/>
    </source>
</evidence>
<feature type="domain" description="Rapamycin-insensitive companion of mTOR middle" evidence="2">
    <location>
        <begin position="430"/>
        <end position="659"/>
    </location>
</feature>
<evidence type="ECO:0000259" key="3">
    <source>
        <dbReference type="SMART" id="SM01308"/>
    </source>
</evidence>
<dbReference type="InterPro" id="IPR029452">
    <property type="entry name" value="RICTOR_V"/>
</dbReference>
<dbReference type="PANTHER" id="PTHR13298:SF11">
    <property type="entry name" value="RAPAMYCIN-INSENSITIVE COMPANION OF MTOR"/>
    <property type="match status" value="1"/>
</dbReference>
<name>A0A1R2BGA8_9CILI</name>
<dbReference type="SMART" id="SM01307">
    <property type="entry name" value="RICTOR_M"/>
    <property type="match status" value="1"/>
</dbReference>
<dbReference type="Pfam" id="PF14668">
    <property type="entry name" value="RICTOR_V"/>
    <property type="match status" value="1"/>
</dbReference>
<comment type="caution">
    <text evidence="5">The sequence shown here is derived from an EMBL/GenBank/DDBJ whole genome shotgun (WGS) entry which is preliminary data.</text>
</comment>
<dbReference type="Pfam" id="PF14666">
    <property type="entry name" value="RICTOR_M"/>
    <property type="match status" value="1"/>
</dbReference>
<evidence type="ECO:0000256" key="1">
    <source>
        <dbReference type="ARBA" id="ARBA00008878"/>
    </source>
</evidence>
<feature type="domain" description="Rapamycin-insensitive companion of mTOR N-terminal" evidence="3">
    <location>
        <begin position="37"/>
        <end position="356"/>
    </location>
</feature>
<dbReference type="Gene3D" id="1.25.10.10">
    <property type="entry name" value="Leucine-rich Repeat Variant"/>
    <property type="match status" value="1"/>
</dbReference>
<keyword evidence="6" id="KW-1185">Reference proteome</keyword>
<dbReference type="Pfam" id="PF14663">
    <property type="entry name" value="RasGEF_N_2"/>
    <property type="match status" value="1"/>
</dbReference>
<dbReference type="InterPro" id="IPR029451">
    <property type="entry name" value="RICTOR_M"/>
</dbReference>